<accession>A0A4P7A1S1</accession>
<name>A0A4P7A1S1_9BACL</name>
<dbReference type="AlphaFoldDB" id="A0A4P7A1S1"/>
<keyword evidence="1" id="KW-0812">Transmembrane</keyword>
<organism evidence="2 3">
    <name type="scientific">Paenisporosarcina antarctica</name>
    <dbReference type="NCBI Taxonomy" id="417367"/>
    <lineage>
        <taxon>Bacteria</taxon>
        <taxon>Bacillati</taxon>
        <taxon>Bacillota</taxon>
        <taxon>Bacilli</taxon>
        <taxon>Bacillales</taxon>
        <taxon>Caryophanaceae</taxon>
        <taxon>Paenisporosarcina</taxon>
    </lineage>
</organism>
<evidence type="ECO:0000313" key="3">
    <source>
        <dbReference type="Proteomes" id="UP000294292"/>
    </source>
</evidence>
<evidence type="ECO:0000313" key="2">
    <source>
        <dbReference type="EMBL" id="QBP42369.1"/>
    </source>
</evidence>
<feature type="transmembrane region" description="Helical" evidence="1">
    <location>
        <begin position="126"/>
        <end position="144"/>
    </location>
</feature>
<dbReference type="EMBL" id="CP038015">
    <property type="protein sequence ID" value="QBP42369.1"/>
    <property type="molecule type" value="Genomic_DNA"/>
</dbReference>
<dbReference type="Proteomes" id="UP000294292">
    <property type="component" value="Chromosome"/>
</dbReference>
<dbReference type="RefSeq" id="WP_134210920.1">
    <property type="nucleotide sequence ID" value="NZ_CP038015.1"/>
</dbReference>
<sequence>MAMFRDVGKIAGEATGWVLGKPIEFLGHMTNSDTISSIGKGVNQTSKFAGDTVGQVADGVVNTSVGYVTKDSVKSEEGKNDLSDAVNKTAKGVMSTAKMTVENGKDIYTGYVDQDNERMKSGLKGIVTTVAIGAVAIGVMDFLGGSDQT</sequence>
<protein>
    <submittedName>
        <fullName evidence="2">Uncharacterized protein</fullName>
    </submittedName>
</protein>
<keyword evidence="1" id="KW-0472">Membrane</keyword>
<proteinExistence type="predicted"/>
<keyword evidence="3" id="KW-1185">Reference proteome</keyword>
<keyword evidence="1" id="KW-1133">Transmembrane helix</keyword>
<dbReference type="KEGG" id="panc:E2636_14935"/>
<gene>
    <name evidence="2" type="ORF">E2636_14935</name>
</gene>
<evidence type="ECO:0000256" key="1">
    <source>
        <dbReference type="SAM" id="Phobius"/>
    </source>
</evidence>
<reference evidence="2 3" key="1">
    <citation type="submission" date="2019-03" db="EMBL/GenBank/DDBJ databases">
        <title>Complete genome sequence of Paenisporosarcina antarctica CGMCC 1.6503T.</title>
        <authorList>
            <person name="Rong J.-C."/>
            <person name="Chi N.-Y."/>
            <person name="Zhang Q.-F."/>
        </authorList>
    </citation>
    <scope>NUCLEOTIDE SEQUENCE [LARGE SCALE GENOMIC DNA]</scope>
    <source>
        <strain evidence="2 3">CGMCC 1.6503</strain>
    </source>
</reference>
<dbReference type="OrthoDB" id="2186822at2"/>